<keyword evidence="2" id="KW-1185">Reference proteome</keyword>
<reference evidence="3" key="1">
    <citation type="submission" date="2016-11" db="UniProtKB">
        <authorList>
            <consortium name="WormBaseParasite"/>
        </authorList>
    </citation>
    <scope>IDENTIFICATION</scope>
</reference>
<sequence>MSTGKAFLNDRESDRPLIDANPSWIRCRDGSWHSARLPEGRAAARASASGQRSMVIPSHALSASKTTHTCCP</sequence>
<accession>A0A1I7W7G5</accession>
<feature type="compositionally biased region" description="Polar residues" evidence="1">
    <location>
        <begin position="61"/>
        <end position="72"/>
    </location>
</feature>
<dbReference type="AlphaFoldDB" id="A0A1I7W7G5"/>
<name>A0A1I7W7G5_HETBA</name>
<organism evidence="2 3">
    <name type="scientific">Heterorhabditis bacteriophora</name>
    <name type="common">Entomopathogenic nematode worm</name>
    <dbReference type="NCBI Taxonomy" id="37862"/>
    <lineage>
        <taxon>Eukaryota</taxon>
        <taxon>Metazoa</taxon>
        <taxon>Ecdysozoa</taxon>
        <taxon>Nematoda</taxon>
        <taxon>Chromadorea</taxon>
        <taxon>Rhabditida</taxon>
        <taxon>Rhabditina</taxon>
        <taxon>Rhabditomorpha</taxon>
        <taxon>Strongyloidea</taxon>
        <taxon>Heterorhabditidae</taxon>
        <taxon>Heterorhabditis</taxon>
    </lineage>
</organism>
<proteinExistence type="predicted"/>
<evidence type="ECO:0000313" key="2">
    <source>
        <dbReference type="Proteomes" id="UP000095283"/>
    </source>
</evidence>
<protein>
    <submittedName>
        <fullName evidence="3">DUF2188 domain-containing protein</fullName>
    </submittedName>
</protein>
<feature type="region of interest" description="Disordered" evidence="1">
    <location>
        <begin position="43"/>
        <end position="72"/>
    </location>
</feature>
<dbReference type="WBParaSite" id="Hba_00558">
    <property type="protein sequence ID" value="Hba_00558"/>
    <property type="gene ID" value="Hba_00558"/>
</dbReference>
<evidence type="ECO:0000313" key="3">
    <source>
        <dbReference type="WBParaSite" id="Hba_00558"/>
    </source>
</evidence>
<dbReference type="Proteomes" id="UP000095283">
    <property type="component" value="Unplaced"/>
</dbReference>
<evidence type="ECO:0000256" key="1">
    <source>
        <dbReference type="SAM" id="MobiDB-lite"/>
    </source>
</evidence>